<protein>
    <recommendedName>
        <fullName evidence="2">BRICHOS domain-containing protein</fullName>
    </recommendedName>
</protein>
<proteinExistence type="predicted"/>
<keyword evidence="4" id="KW-1185">Reference proteome</keyword>
<feature type="domain" description="BRICHOS" evidence="2">
    <location>
        <begin position="65"/>
        <end position="112"/>
    </location>
</feature>
<sequence length="165" mass="18553">MVHPSHGWSTPGLPLQLSQAADPAARGACGQGRLVDRPPYVSRKVSRTWRHRPRTETGRFLSAQLLLGYRPWPGRSCYIARMDQESIPSLDQVAALFQRTLVSQERPWAHSQVVIRITRTSQDTFAAERASAGKAWFFYSFHWGLPGSAHKGPAGCRRLWVQSCN</sequence>
<evidence type="ECO:0000313" key="4">
    <source>
        <dbReference type="Proteomes" id="UP000694545"/>
    </source>
</evidence>
<dbReference type="Ensembl" id="ENSVKKT00000022828.1">
    <property type="protein sequence ID" value="ENSVKKP00000022274.1"/>
    <property type="gene ID" value="ENSVKKG00000014858.1"/>
</dbReference>
<evidence type="ECO:0000259" key="2">
    <source>
        <dbReference type="Pfam" id="PF04089"/>
    </source>
</evidence>
<keyword evidence="1" id="KW-1015">Disulfide bond</keyword>
<accession>A0A8D2LH32</accession>
<evidence type="ECO:0000256" key="1">
    <source>
        <dbReference type="ARBA" id="ARBA00023157"/>
    </source>
</evidence>
<organism evidence="3 4">
    <name type="scientific">Varanus komodoensis</name>
    <name type="common">Komodo dragon</name>
    <dbReference type="NCBI Taxonomy" id="61221"/>
    <lineage>
        <taxon>Eukaryota</taxon>
        <taxon>Metazoa</taxon>
        <taxon>Chordata</taxon>
        <taxon>Craniata</taxon>
        <taxon>Vertebrata</taxon>
        <taxon>Euteleostomi</taxon>
        <taxon>Lepidosauria</taxon>
        <taxon>Squamata</taxon>
        <taxon>Bifurcata</taxon>
        <taxon>Unidentata</taxon>
        <taxon>Episquamata</taxon>
        <taxon>Toxicofera</taxon>
        <taxon>Anguimorpha</taxon>
        <taxon>Paleoanguimorpha</taxon>
        <taxon>Varanoidea</taxon>
        <taxon>Varanidae</taxon>
        <taxon>Varanus</taxon>
    </lineage>
</organism>
<evidence type="ECO:0000313" key="3">
    <source>
        <dbReference type="Ensembl" id="ENSVKKP00000022274.1"/>
    </source>
</evidence>
<dbReference type="InterPro" id="IPR007084">
    <property type="entry name" value="BRICHOS_dom"/>
</dbReference>
<reference evidence="3" key="2">
    <citation type="submission" date="2025-09" db="UniProtKB">
        <authorList>
            <consortium name="Ensembl"/>
        </authorList>
    </citation>
    <scope>IDENTIFICATION</scope>
</reference>
<dbReference type="Gene3D" id="3.30.390.150">
    <property type="match status" value="1"/>
</dbReference>
<name>A0A8D2LH32_VARKO</name>
<dbReference type="Pfam" id="PF04089">
    <property type="entry name" value="BRICHOS"/>
    <property type="match status" value="1"/>
</dbReference>
<reference evidence="3" key="1">
    <citation type="submission" date="2025-08" db="UniProtKB">
        <authorList>
            <consortium name="Ensembl"/>
        </authorList>
    </citation>
    <scope>IDENTIFICATION</scope>
</reference>
<dbReference type="AlphaFoldDB" id="A0A8D2LH32"/>
<dbReference type="Proteomes" id="UP000694545">
    <property type="component" value="Unplaced"/>
</dbReference>